<protein>
    <submittedName>
        <fullName evidence="1">Uncharacterized protein</fullName>
    </submittedName>
</protein>
<dbReference type="AlphaFoldDB" id="A0A4Y2BWC3"/>
<gene>
    <name evidence="1" type="ORF">AVEN_229937_1</name>
</gene>
<organism evidence="1 2">
    <name type="scientific">Araneus ventricosus</name>
    <name type="common">Orbweaver spider</name>
    <name type="synonym">Epeira ventricosa</name>
    <dbReference type="NCBI Taxonomy" id="182803"/>
    <lineage>
        <taxon>Eukaryota</taxon>
        <taxon>Metazoa</taxon>
        <taxon>Ecdysozoa</taxon>
        <taxon>Arthropoda</taxon>
        <taxon>Chelicerata</taxon>
        <taxon>Arachnida</taxon>
        <taxon>Araneae</taxon>
        <taxon>Araneomorphae</taxon>
        <taxon>Entelegynae</taxon>
        <taxon>Araneoidea</taxon>
        <taxon>Araneidae</taxon>
        <taxon>Araneus</taxon>
    </lineage>
</organism>
<sequence length="101" mass="11501">MEFLPRRARPRHSHSLSLAHADQYVVTVAVFRTGVRGARLVPRASRGPQNLFDLYRNTKPKMNFRHWVGRGGLKAILLLCPHTDKIRHCVVSNCNDCSILV</sequence>
<dbReference type="Proteomes" id="UP000499080">
    <property type="component" value="Unassembled WGS sequence"/>
</dbReference>
<dbReference type="EMBL" id="BGPR01000121">
    <property type="protein sequence ID" value="GBL96490.1"/>
    <property type="molecule type" value="Genomic_DNA"/>
</dbReference>
<name>A0A4Y2BWC3_ARAVE</name>
<keyword evidence="2" id="KW-1185">Reference proteome</keyword>
<comment type="caution">
    <text evidence="1">The sequence shown here is derived from an EMBL/GenBank/DDBJ whole genome shotgun (WGS) entry which is preliminary data.</text>
</comment>
<reference evidence="1 2" key="1">
    <citation type="journal article" date="2019" name="Sci. Rep.">
        <title>Orb-weaving spider Araneus ventricosus genome elucidates the spidroin gene catalogue.</title>
        <authorList>
            <person name="Kono N."/>
            <person name="Nakamura H."/>
            <person name="Ohtoshi R."/>
            <person name="Moran D.A.P."/>
            <person name="Shinohara A."/>
            <person name="Yoshida Y."/>
            <person name="Fujiwara M."/>
            <person name="Mori M."/>
            <person name="Tomita M."/>
            <person name="Arakawa K."/>
        </authorList>
    </citation>
    <scope>NUCLEOTIDE SEQUENCE [LARGE SCALE GENOMIC DNA]</scope>
</reference>
<evidence type="ECO:0000313" key="1">
    <source>
        <dbReference type="EMBL" id="GBL96490.1"/>
    </source>
</evidence>
<proteinExistence type="predicted"/>
<evidence type="ECO:0000313" key="2">
    <source>
        <dbReference type="Proteomes" id="UP000499080"/>
    </source>
</evidence>
<accession>A0A4Y2BWC3</accession>